<keyword evidence="4" id="KW-0813">Transport</keyword>
<evidence type="ECO:0000259" key="15">
    <source>
        <dbReference type="SMART" id="SM00962"/>
    </source>
</evidence>
<dbReference type="CDD" id="cd17873">
    <property type="entry name" value="FlhF"/>
    <property type="match status" value="1"/>
</dbReference>
<dbReference type="SMART" id="SM00382">
    <property type="entry name" value="AAA"/>
    <property type="match status" value="1"/>
</dbReference>
<keyword evidence="10" id="KW-0472">Membrane</keyword>
<keyword evidence="9" id="KW-0342">GTP-binding</keyword>
<dbReference type="NCBIfam" id="TIGR03499">
    <property type="entry name" value="FlhF"/>
    <property type="match status" value="1"/>
</dbReference>
<dbReference type="EMBL" id="JBHUMX010000013">
    <property type="protein sequence ID" value="MFD2628403.1"/>
    <property type="molecule type" value="Genomic_DNA"/>
</dbReference>
<keyword evidence="5" id="KW-1003">Cell membrane</keyword>
<evidence type="ECO:0000313" key="16">
    <source>
        <dbReference type="EMBL" id="MFD2628403.1"/>
    </source>
</evidence>
<organism evidence="16 17">
    <name type="scientific">Oceanobacillus kapialis</name>
    <dbReference type="NCBI Taxonomy" id="481353"/>
    <lineage>
        <taxon>Bacteria</taxon>
        <taxon>Bacillati</taxon>
        <taxon>Bacillota</taxon>
        <taxon>Bacilli</taxon>
        <taxon>Bacillales</taxon>
        <taxon>Bacillaceae</taxon>
        <taxon>Oceanobacillus</taxon>
    </lineage>
</organism>
<feature type="domain" description="AAA+ ATPase" evidence="14">
    <location>
        <begin position="182"/>
        <end position="379"/>
    </location>
</feature>
<evidence type="ECO:0000256" key="3">
    <source>
        <dbReference type="ARBA" id="ARBA00014919"/>
    </source>
</evidence>
<comment type="subcellular location">
    <subcellularLocation>
        <location evidence="1">Cell membrane</location>
        <topology evidence="1">Peripheral membrane protein</topology>
        <orientation evidence="1">Cytoplasmic side</orientation>
    </subcellularLocation>
</comment>
<dbReference type="InterPro" id="IPR003593">
    <property type="entry name" value="AAA+_ATPase"/>
</dbReference>
<protein>
    <recommendedName>
        <fullName evidence="3 13">Flagellar biosynthesis protein FlhF</fullName>
    </recommendedName>
</protein>
<dbReference type="SUPFAM" id="SSF52540">
    <property type="entry name" value="P-loop containing nucleoside triphosphate hydrolases"/>
    <property type="match status" value="1"/>
</dbReference>
<evidence type="ECO:0000259" key="14">
    <source>
        <dbReference type="SMART" id="SM00382"/>
    </source>
</evidence>
<keyword evidence="16" id="KW-0966">Cell projection</keyword>
<dbReference type="Pfam" id="PF00448">
    <property type="entry name" value="SRP54"/>
    <property type="match status" value="1"/>
</dbReference>
<dbReference type="Gene3D" id="1.20.120.1380">
    <property type="entry name" value="Flagellar FlhF biosynthesis protein, N domain"/>
    <property type="match status" value="1"/>
</dbReference>
<keyword evidence="11" id="KW-1006">Bacterial flagellum protein export</keyword>
<evidence type="ECO:0000256" key="2">
    <source>
        <dbReference type="ARBA" id="ARBA00008531"/>
    </source>
</evidence>
<dbReference type="Proteomes" id="UP001597451">
    <property type="component" value="Unassembled WGS sequence"/>
</dbReference>
<dbReference type="InterPro" id="IPR020006">
    <property type="entry name" value="FlhF"/>
</dbReference>
<evidence type="ECO:0000256" key="13">
    <source>
        <dbReference type="NCBIfam" id="TIGR03499"/>
    </source>
</evidence>
<dbReference type="InterPro" id="IPR027417">
    <property type="entry name" value="P-loop_NTPase"/>
</dbReference>
<keyword evidence="16" id="KW-0282">Flagellum</keyword>
<dbReference type="RefSeq" id="WP_379561099.1">
    <property type="nucleotide sequence ID" value="NZ_CP085256.1"/>
</dbReference>
<dbReference type="InterPro" id="IPR047040">
    <property type="entry name" value="FlhF__GTPase_dom"/>
</dbReference>
<evidence type="ECO:0000256" key="8">
    <source>
        <dbReference type="ARBA" id="ARBA00022927"/>
    </source>
</evidence>
<keyword evidence="7" id="KW-1005">Bacterial flagellum biogenesis</keyword>
<feature type="domain" description="SRP54-type proteins GTP-binding" evidence="15">
    <location>
        <begin position="183"/>
        <end position="374"/>
    </location>
</feature>
<dbReference type="SMART" id="SM00962">
    <property type="entry name" value="SRP54"/>
    <property type="match status" value="1"/>
</dbReference>
<evidence type="ECO:0000256" key="1">
    <source>
        <dbReference type="ARBA" id="ARBA00004413"/>
    </source>
</evidence>
<comment type="caution">
    <text evidence="16">The sequence shown here is derived from an EMBL/GenBank/DDBJ whole genome shotgun (WGS) entry which is preliminary data.</text>
</comment>
<accession>A0ABW5PYR5</accession>
<comment type="function">
    <text evidence="12">Necessary for flagellar biosynthesis. May be involved in translocation of the flagellum.</text>
</comment>
<evidence type="ECO:0000313" key="17">
    <source>
        <dbReference type="Proteomes" id="UP001597451"/>
    </source>
</evidence>
<proteinExistence type="inferred from homology"/>
<gene>
    <name evidence="16" type="primary">flhF</name>
    <name evidence="16" type="ORF">ACFSUN_06345</name>
</gene>
<sequence>MKVKKYSAATMPEAMKLVRKELGAGAVILNSKEVKKKGFLGLFKKSRIEVVAALDPDPIRANHNGTTTKDITPKASKTDISQAKATFNAEDLVLKEIKQLKKMLHFTKDETQQYPMNYRLVYEGLITQEVEPSLAIQLVDKVLTRIGETEAEDVAYQKIVDVLEEEIQTQLSGFSYKGIKDTKKVAQFVGPTGVGKTTTIAKIAAKYMLEEQKKVALITSDTYRIAAVEQLRTYAKILDIPMEVAYTAEDFGQAFEKYAAYDVILVDTAGRNFRDEQYIKQLKESTRAEWQIDTYLVLALTAKAEDINAIYNQFAQIGIKEVIFTKTDETRQYGSFLNISLGKQTGIAYATNGQDVPEDLVKLSPALISNYIIEGLRDV</sequence>
<reference evidence="17" key="1">
    <citation type="journal article" date="2019" name="Int. J. Syst. Evol. Microbiol.">
        <title>The Global Catalogue of Microorganisms (GCM) 10K type strain sequencing project: providing services to taxonomists for standard genome sequencing and annotation.</title>
        <authorList>
            <consortium name="The Broad Institute Genomics Platform"/>
            <consortium name="The Broad Institute Genome Sequencing Center for Infectious Disease"/>
            <person name="Wu L."/>
            <person name="Ma J."/>
        </authorList>
    </citation>
    <scope>NUCLEOTIDE SEQUENCE [LARGE SCALE GENOMIC DNA]</scope>
    <source>
        <strain evidence="17">TISTR 1858</strain>
    </source>
</reference>
<keyword evidence="17" id="KW-1185">Reference proteome</keyword>
<keyword evidence="6" id="KW-0547">Nucleotide-binding</keyword>
<comment type="similarity">
    <text evidence="2">Belongs to the GTP-binding SRP family.</text>
</comment>
<dbReference type="PANTHER" id="PTHR43134">
    <property type="entry name" value="SIGNAL RECOGNITION PARTICLE RECEPTOR SUBUNIT ALPHA"/>
    <property type="match status" value="1"/>
</dbReference>
<dbReference type="InterPro" id="IPR000897">
    <property type="entry name" value="SRP54_GTPase_dom"/>
</dbReference>
<dbReference type="PANTHER" id="PTHR43134:SF3">
    <property type="entry name" value="FLAGELLAR BIOSYNTHESIS PROTEIN FLHF"/>
    <property type="match status" value="1"/>
</dbReference>
<evidence type="ECO:0000256" key="11">
    <source>
        <dbReference type="ARBA" id="ARBA00023225"/>
    </source>
</evidence>
<keyword evidence="8" id="KW-0653">Protein transport</keyword>
<dbReference type="Gene3D" id="3.40.50.300">
    <property type="entry name" value="P-loop containing nucleotide triphosphate hydrolases"/>
    <property type="match status" value="1"/>
</dbReference>
<evidence type="ECO:0000256" key="6">
    <source>
        <dbReference type="ARBA" id="ARBA00022741"/>
    </source>
</evidence>
<evidence type="ECO:0000256" key="9">
    <source>
        <dbReference type="ARBA" id="ARBA00023134"/>
    </source>
</evidence>
<evidence type="ECO:0000256" key="4">
    <source>
        <dbReference type="ARBA" id="ARBA00022448"/>
    </source>
</evidence>
<evidence type="ECO:0000256" key="5">
    <source>
        <dbReference type="ARBA" id="ARBA00022475"/>
    </source>
</evidence>
<evidence type="ECO:0000256" key="10">
    <source>
        <dbReference type="ARBA" id="ARBA00023136"/>
    </source>
</evidence>
<evidence type="ECO:0000256" key="7">
    <source>
        <dbReference type="ARBA" id="ARBA00022795"/>
    </source>
</evidence>
<keyword evidence="16" id="KW-0969">Cilium</keyword>
<evidence type="ECO:0000256" key="12">
    <source>
        <dbReference type="ARBA" id="ARBA00025337"/>
    </source>
</evidence>
<name>A0ABW5PYR5_9BACI</name>